<evidence type="ECO:0008006" key="5">
    <source>
        <dbReference type="Google" id="ProtNLM"/>
    </source>
</evidence>
<name>A0A1H5QKZ4_9PSEU</name>
<evidence type="ECO:0000313" key="3">
    <source>
        <dbReference type="EMBL" id="SEF26770.1"/>
    </source>
</evidence>
<dbReference type="AlphaFoldDB" id="A0A1H5QKZ4"/>
<proteinExistence type="predicted"/>
<feature type="chain" id="PRO_5011651022" description="Lectin-like protein BA14k" evidence="2">
    <location>
        <begin position="21"/>
        <end position="128"/>
    </location>
</feature>
<dbReference type="STRING" id="218821.SAMN05421837_103483"/>
<evidence type="ECO:0000313" key="4">
    <source>
        <dbReference type="Proteomes" id="UP000198878"/>
    </source>
</evidence>
<dbReference type="RefSeq" id="WP_086670469.1">
    <property type="nucleotide sequence ID" value="NZ_FNUJ01000003.1"/>
</dbReference>
<dbReference type="EMBL" id="FNUJ01000003">
    <property type="protein sequence ID" value="SEF26770.1"/>
    <property type="molecule type" value="Genomic_DNA"/>
</dbReference>
<protein>
    <recommendedName>
        <fullName evidence="5">Lectin-like protein BA14k</fullName>
    </recommendedName>
</protein>
<organism evidence="3 4">
    <name type="scientific">Amycolatopsis pretoriensis</name>
    <dbReference type="NCBI Taxonomy" id="218821"/>
    <lineage>
        <taxon>Bacteria</taxon>
        <taxon>Bacillati</taxon>
        <taxon>Actinomycetota</taxon>
        <taxon>Actinomycetes</taxon>
        <taxon>Pseudonocardiales</taxon>
        <taxon>Pseudonocardiaceae</taxon>
        <taxon>Amycolatopsis</taxon>
    </lineage>
</organism>
<dbReference type="OrthoDB" id="3635574at2"/>
<keyword evidence="4" id="KW-1185">Reference proteome</keyword>
<keyword evidence="2" id="KW-0732">Signal</keyword>
<gene>
    <name evidence="3" type="ORF">SAMN05421837_103483</name>
</gene>
<dbReference type="PROSITE" id="PS51257">
    <property type="entry name" value="PROKAR_LIPOPROTEIN"/>
    <property type="match status" value="1"/>
</dbReference>
<evidence type="ECO:0000256" key="1">
    <source>
        <dbReference type="SAM" id="MobiDB-lite"/>
    </source>
</evidence>
<reference evidence="4" key="1">
    <citation type="submission" date="2016-10" db="EMBL/GenBank/DDBJ databases">
        <authorList>
            <person name="Varghese N."/>
            <person name="Submissions S."/>
        </authorList>
    </citation>
    <scope>NUCLEOTIDE SEQUENCE [LARGE SCALE GENOMIC DNA]</scope>
    <source>
        <strain evidence="4">DSM 44654</strain>
    </source>
</reference>
<sequence length="128" mass="13285">MKRFAAIAVGLCLTAGCSPAAPVDDGSEFDEPSSPASTVTLPAPSPVPTSFPAGFPKVVSVASLPARLRDEYRAGGAAEAVEVAPGVWTPVQAAEAIVEPRVLDGYCASVKAFEEQYRAGREYPGTCW</sequence>
<accession>A0A1H5QKZ4</accession>
<evidence type="ECO:0000256" key="2">
    <source>
        <dbReference type="SAM" id="SignalP"/>
    </source>
</evidence>
<feature type="signal peptide" evidence="2">
    <location>
        <begin position="1"/>
        <end position="20"/>
    </location>
</feature>
<dbReference type="Proteomes" id="UP000198878">
    <property type="component" value="Unassembled WGS sequence"/>
</dbReference>
<feature type="region of interest" description="Disordered" evidence="1">
    <location>
        <begin position="23"/>
        <end position="43"/>
    </location>
</feature>